<accession>C0DZG5</accession>
<dbReference type="Proteomes" id="UP000006247">
    <property type="component" value="Unassembled WGS sequence"/>
</dbReference>
<name>C0DZG5_9CORY</name>
<evidence type="ECO:0000313" key="2">
    <source>
        <dbReference type="EMBL" id="EEG28282.1"/>
    </source>
</evidence>
<evidence type="ECO:0000313" key="3">
    <source>
        <dbReference type="Proteomes" id="UP000006247"/>
    </source>
</evidence>
<dbReference type="HOGENOM" id="CLU_2368094_0_0_11"/>
<gene>
    <name evidence="2" type="ORF">CORMATOL_00104</name>
</gene>
<proteinExistence type="predicted"/>
<feature type="region of interest" description="Disordered" evidence="1">
    <location>
        <begin position="76"/>
        <end position="95"/>
    </location>
</feature>
<feature type="compositionally biased region" description="Basic and acidic residues" evidence="1">
    <location>
        <begin position="85"/>
        <end position="95"/>
    </location>
</feature>
<comment type="caution">
    <text evidence="2">The sequence shown here is derived from an EMBL/GenBank/DDBJ whole genome shotgun (WGS) entry which is preliminary data.</text>
</comment>
<protein>
    <submittedName>
        <fullName evidence="2">Uncharacterized protein</fullName>
    </submittedName>
</protein>
<dbReference type="EMBL" id="ACEB01000002">
    <property type="protein sequence ID" value="EEG28282.1"/>
    <property type="molecule type" value="Genomic_DNA"/>
</dbReference>
<evidence type="ECO:0000256" key="1">
    <source>
        <dbReference type="SAM" id="MobiDB-lite"/>
    </source>
</evidence>
<organism evidence="2 3">
    <name type="scientific">Corynebacterium matruchotii ATCC 33806</name>
    <dbReference type="NCBI Taxonomy" id="566549"/>
    <lineage>
        <taxon>Bacteria</taxon>
        <taxon>Bacillati</taxon>
        <taxon>Actinomycetota</taxon>
        <taxon>Actinomycetes</taxon>
        <taxon>Mycobacteriales</taxon>
        <taxon>Corynebacteriaceae</taxon>
        <taxon>Corynebacterium</taxon>
    </lineage>
</organism>
<sequence>MSDKHGFRFYQPISPGAAFHHAQTPCLEKPIPHQGLEVIPGIIIMSCTCFKLGFCPSTVQVVASYLISMVFEIRHPKSPGNNMPPERKPCLEHLQ</sequence>
<dbReference type="AlphaFoldDB" id="C0DZG5"/>
<reference evidence="2 3" key="1">
    <citation type="submission" date="2009-01" db="EMBL/GenBank/DDBJ databases">
        <authorList>
            <person name="Fulton L."/>
            <person name="Clifton S."/>
            <person name="Chinwalla A.T."/>
            <person name="Mitreva M."/>
            <person name="Sodergren E."/>
            <person name="Weinstock G."/>
            <person name="Clifton S."/>
            <person name="Dooling D.J."/>
            <person name="Fulton B."/>
            <person name="Minx P."/>
            <person name="Pepin K.H."/>
            <person name="Johnson M."/>
            <person name="Bhonagiri V."/>
            <person name="Nash W.E."/>
            <person name="Mardis E.R."/>
            <person name="Wilson R.K."/>
        </authorList>
    </citation>
    <scope>NUCLEOTIDE SEQUENCE [LARGE SCALE GENOMIC DNA]</scope>
    <source>
        <strain evidence="2 3">ATCC 33806</strain>
    </source>
</reference>